<feature type="compositionally biased region" description="Polar residues" evidence="2">
    <location>
        <begin position="1136"/>
        <end position="1151"/>
    </location>
</feature>
<feature type="compositionally biased region" description="Basic and acidic residues" evidence="2">
    <location>
        <begin position="135"/>
        <end position="144"/>
    </location>
</feature>
<feature type="region of interest" description="Disordered" evidence="2">
    <location>
        <begin position="450"/>
        <end position="519"/>
    </location>
</feature>
<feature type="compositionally biased region" description="Low complexity" evidence="2">
    <location>
        <begin position="364"/>
        <end position="374"/>
    </location>
</feature>
<evidence type="ECO:0000313" key="5">
    <source>
        <dbReference type="Proteomes" id="UP000231279"/>
    </source>
</evidence>
<proteinExistence type="predicted"/>
<feature type="compositionally biased region" description="Basic and acidic residues" evidence="2">
    <location>
        <begin position="307"/>
        <end position="336"/>
    </location>
</feature>
<name>A0A2G9GJC6_9LAMI</name>
<dbReference type="PANTHER" id="PTHR33322">
    <property type="entry name" value="BAG DOMAIN CONTAINING PROTEIN, EXPRESSED"/>
    <property type="match status" value="1"/>
</dbReference>
<dbReference type="AlphaFoldDB" id="A0A2G9GJC6"/>
<gene>
    <name evidence="4" type="ORF">CDL12_22162</name>
</gene>
<dbReference type="Gene3D" id="1.20.58.120">
    <property type="entry name" value="BAG domain"/>
    <property type="match status" value="1"/>
</dbReference>
<evidence type="ECO:0000313" key="4">
    <source>
        <dbReference type="EMBL" id="PIN05302.1"/>
    </source>
</evidence>
<dbReference type="Proteomes" id="UP000231279">
    <property type="component" value="Unassembled WGS sequence"/>
</dbReference>
<feature type="region of interest" description="Disordered" evidence="2">
    <location>
        <begin position="630"/>
        <end position="681"/>
    </location>
</feature>
<evidence type="ECO:0000256" key="1">
    <source>
        <dbReference type="ARBA" id="ARBA00023186"/>
    </source>
</evidence>
<feature type="compositionally biased region" description="Basic and acidic residues" evidence="2">
    <location>
        <begin position="699"/>
        <end position="708"/>
    </location>
</feature>
<feature type="region of interest" description="Disordered" evidence="2">
    <location>
        <begin position="184"/>
        <end position="208"/>
    </location>
</feature>
<feature type="region of interest" description="Disordered" evidence="2">
    <location>
        <begin position="1041"/>
        <end position="1074"/>
    </location>
</feature>
<feature type="region of interest" description="Disordered" evidence="2">
    <location>
        <begin position="693"/>
        <end position="713"/>
    </location>
</feature>
<dbReference type="InterPro" id="IPR036533">
    <property type="entry name" value="BAG_dom_sf"/>
</dbReference>
<dbReference type="InterPro" id="IPR040400">
    <property type="entry name" value="BAG5/6/7/8"/>
</dbReference>
<dbReference type="GO" id="GO:0009506">
    <property type="term" value="C:plasmodesma"/>
    <property type="evidence" value="ECO:0007669"/>
    <property type="project" value="TreeGrafter"/>
</dbReference>
<sequence>MDSVYKNMQSSPYEKDQVHYGPYYCPGGEAFPAQMYMNPPRPPVGYWCWGNNYGCGYSSPAICHGCCNHTYWSANHAWGSPYSHVPPFHCPGGYSVPPVPYMPPPFYGMEHPRYEFEKNVSRDHHCCGCPNHPSHQKEQKNMRIEEEETDGERRKDETLVPFKFKNKPYPVVWLPPDFSKNKWYEKPNNTEDSRDGSHEVKSNDNCKAGEQQPSFWNGWYPLDLNNLVSSKQIGDTERKLHQKDESRVHFPFPLFWMPYKPEGKDSEEQHKVNDASAKSREELGKGLSREPNFNMNGENDGCQAARRAKDIPVNKVDQQEEKESPKDKVKESDASAKDGIGNGEKNIDNGEKELPKDGAKRKSPSPGKSSKLPPVCLRVDPLLRKKGANGSSRFPSPPGDKQKVDQPSNEASEALSERKPDEIMNNEFKPGKSITKIVNVVDGKSLQGDVHVEIPVSRPDSQEDVSRNQPEEKPKEESFTQKHVETDEAAVKGRVEDAETAKEKNEEKEVRVDEAKASSKRKLSEEEAAVIIQSAYRGLDVRKWESIKKLKQIAKVREQVAEVKQLIQAMESSSDMQGNSKQRNIVAETIMSLLLKLDTIQGLHPSIREVRKSVVRELVGLQEKLDSLMNKRSQASAGQESIMRSVEDVKETEDVKSPQDGTETASDLQKPHQNHLDGGSTCQSVEAREKLVADQQIGKSEEAADSEAKGTGSGSELIIANVEEKSVEVFENVDVSIAKEDHGDLVLEQSTKVPPLQNYVEEATDFALTDHGKVENELVELPVGVLDDLYSEESTNEGAVGADTSRDGLTEQQEEGLIEAPIISEFHDDAAEKENKEQVELHEIVDLPLGGNDVTLEASESLNYCKSGFGKEEEGDNKVGGDALSVPDECPVQQAENVTGDVSEPCVASDERELQISEAVDSLMPKEALETSTEGEISCQVAQEYTLDQGSSTINECANTYEAVDVIDVKEAAEDKSGEDRTDSGDQQTQAIIAEPQIMEGGTTCTHPKMEVQSERTQEFNVVLPKENLEGQTFKDVSRDEENAAHDGMEVTSDGAKYLSNSGVDPTRSDAKEELNERNGKLIEENETLRDMMEKLILSGQEQLAAISSLSGRVKDLEKRLARKKKLKMKHYRAPTSGSSCMTTPNGSPRQRTVGEVM</sequence>
<keyword evidence="5" id="KW-1185">Reference proteome</keyword>
<feature type="region of interest" description="Disordered" evidence="2">
    <location>
        <begin position="1125"/>
        <end position="1158"/>
    </location>
</feature>
<dbReference type="SMART" id="SM00264">
    <property type="entry name" value="BAG"/>
    <property type="match status" value="1"/>
</dbReference>
<feature type="domain" description="BAG" evidence="3">
    <location>
        <begin position="552"/>
        <end position="629"/>
    </location>
</feature>
<dbReference type="SUPFAM" id="SSF63491">
    <property type="entry name" value="BAG domain"/>
    <property type="match status" value="1"/>
</dbReference>
<dbReference type="FunFam" id="1.20.58.120:FF:000010">
    <property type="entry name" value="BAG family molecular chaperone regulator 6"/>
    <property type="match status" value="1"/>
</dbReference>
<dbReference type="STRING" id="429701.A0A2G9GJC6"/>
<feature type="region of interest" description="Disordered" evidence="2">
    <location>
        <begin position="133"/>
        <end position="154"/>
    </location>
</feature>
<dbReference type="PROSITE" id="PS51035">
    <property type="entry name" value="BAG"/>
    <property type="match status" value="1"/>
</dbReference>
<feature type="compositionally biased region" description="Basic and acidic residues" evidence="2">
    <location>
        <begin position="184"/>
        <end position="204"/>
    </location>
</feature>
<organism evidence="4 5">
    <name type="scientific">Handroanthus impetiginosus</name>
    <dbReference type="NCBI Taxonomy" id="429701"/>
    <lineage>
        <taxon>Eukaryota</taxon>
        <taxon>Viridiplantae</taxon>
        <taxon>Streptophyta</taxon>
        <taxon>Embryophyta</taxon>
        <taxon>Tracheophyta</taxon>
        <taxon>Spermatophyta</taxon>
        <taxon>Magnoliopsida</taxon>
        <taxon>eudicotyledons</taxon>
        <taxon>Gunneridae</taxon>
        <taxon>Pentapetalae</taxon>
        <taxon>asterids</taxon>
        <taxon>lamiids</taxon>
        <taxon>Lamiales</taxon>
        <taxon>Bignoniaceae</taxon>
        <taxon>Crescentiina</taxon>
        <taxon>Tabebuia alliance</taxon>
        <taxon>Handroanthus</taxon>
    </lineage>
</organism>
<dbReference type="GO" id="GO:0006457">
    <property type="term" value="P:protein folding"/>
    <property type="evidence" value="ECO:0007669"/>
    <property type="project" value="TreeGrafter"/>
</dbReference>
<feature type="compositionally biased region" description="Polar residues" evidence="2">
    <location>
        <begin position="630"/>
        <end position="639"/>
    </location>
</feature>
<feature type="compositionally biased region" description="Basic and acidic residues" evidence="2">
    <location>
        <begin position="645"/>
        <end position="657"/>
    </location>
</feature>
<dbReference type="PANTHER" id="PTHR33322:SF16">
    <property type="entry name" value="BAG FAMILY MOLECULAR CHAPERONE REGULATOR 6"/>
    <property type="match status" value="1"/>
</dbReference>
<reference evidence="5" key="1">
    <citation type="journal article" date="2018" name="Gigascience">
        <title>Genome assembly of the Pink Ipe (Handroanthus impetiginosus, Bignoniaceae), a highly valued, ecologically keystone Neotropical timber forest tree.</title>
        <authorList>
            <person name="Silva-Junior O.B."/>
            <person name="Grattapaglia D."/>
            <person name="Novaes E."/>
            <person name="Collevatti R.G."/>
        </authorList>
    </citation>
    <scope>NUCLEOTIDE SEQUENCE [LARGE SCALE GENOMIC DNA]</scope>
    <source>
        <strain evidence="5">cv. UFG-1</strain>
    </source>
</reference>
<dbReference type="GO" id="GO:0051087">
    <property type="term" value="F:protein-folding chaperone binding"/>
    <property type="evidence" value="ECO:0007669"/>
    <property type="project" value="InterPro"/>
</dbReference>
<dbReference type="InterPro" id="IPR003103">
    <property type="entry name" value="BAG_domain"/>
</dbReference>
<feature type="compositionally biased region" description="Basic and acidic residues" evidence="2">
    <location>
        <begin position="261"/>
        <end position="288"/>
    </location>
</feature>
<feature type="region of interest" description="Disordered" evidence="2">
    <location>
        <begin position="261"/>
        <end position="434"/>
    </location>
</feature>
<feature type="compositionally biased region" description="Basic and acidic residues" evidence="2">
    <location>
        <begin position="345"/>
        <end position="360"/>
    </location>
</feature>
<keyword evidence="1" id="KW-0143">Chaperone</keyword>
<dbReference type="Pfam" id="PF02179">
    <property type="entry name" value="BAG"/>
    <property type="match status" value="1"/>
</dbReference>
<feature type="compositionally biased region" description="Basic and acidic residues" evidence="2">
    <location>
        <begin position="460"/>
        <end position="519"/>
    </location>
</feature>
<dbReference type="PROSITE" id="PS50096">
    <property type="entry name" value="IQ"/>
    <property type="match status" value="1"/>
</dbReference>
<dbReference type="EMBL" id="NKXS01004822">
    <property type="protein sequence ID" value="PIN05302.1"/>
    <property type="molecule type" value="Genomic_DNA"/>
</dbReference>
<evidence type="ECO:0000259" key="3">
    <source>
        <dbReference type="PROSITE" id="PS51035"/>
    </source>
</evidence>
<dbReference type="OrthoDB" id="787121at2759"/>
<evidence type="ECO:0000256" key="2">
    <source>
        <dbReference type="SAM" id="MobiDB-lite"/>
    </source>
</evidence>
<accession>A0A2G9GJC6</accession>
<protein>
    <recommendedName>
        <fullName evidence="3">BAG domain-containing protein</fullName>
    </recommendedName>
</protein>
<comment type="caution">
    <text evidence="4">The sequence shown here is derived from an EMBL/GenBank/DDBJ whole genome shotgun (WGS) entry which is preliminary data.</text>
</comment>